<dbReference type="OrthoDB" id="10015795at2759"/>
<organism evidence="1 2">
    <name type="scientific">Aphis craccivora</name>
    <name type="common">Cowpea aphid</name>
    <dbReference type="NCBI Taxonomy" id="307492"/>
    <lineage>
        <taxon>Eukaryota</taxon>
        <taxon>Metazoa</taxon>
        <taxon>Ecdysozoa</taxon>
        <taxon>Arthropoda</taxon>
        <taxon>Hexapoda</taxon>
        <taxon>Insecta</taxon>
        <taxon>Pterygota</taxon>
        <taxon>Neoptera</taxon>
        <taxon>Paraneoptera</taxon>
        <taxon>Hemiptera</taxon>
        <taxon>Sternorrhyncha</taxon>
        <taxon>Aphidomorpha</taxon>
        <taxon>Aphidoidea</taxon>
        <taxon>Aphididae</taxon>
        <taxon>Aphidini</taxon>
        <taxon>Aphis</taxon>
        <taxon>Aphis</taxon>
    </lineage>
</organism>
<dbReference type="PANTHER" id="PTHR33053:SF24">
    <property type="entry name" value="TRANSPOSASE DOMAIN-CONTAINING PROTEIN"/>
    <property type="match status" value="1"/>
</dbReference>
<protein>
    <submittedName>
        <fullName evidence="1">Uncharacterized protein</fullName>
    </submittedName>
</protein>
<gene>
    <name evidence="1" type="ORF">FWK35_00037062</name>
</gene>
<reference evidence="1 2" key="1">
    <citation type="submission" date="2019-08" db="EMBL/GenBank/DDBJ databases">
        <title>Whole genome of Aphis craccivora.</title>
        <authorList>
            <person name="Voronova N.V."/>
            <person name="Shulinski R.S."/>
            <person name="Bandarenka Y.V."/>
            <person name="Zhorov D.G."/>
            <person name="Warner D."/>
        </authorList>
    </citation>
    <scope>NUCLEOTIDE SEQUENCE [LARGE SCALE GENOMIC DNA]</scope>
    <source>
        <strain evidence="1">180601</strain>
        <tissue evidence="1">Whole Body</tissue>
    </source>
</reference>
<dbReference type="Proteomes" id="UP000478052">
    <property type="component" value="Unassembled WGS sequence"/>
</dbReference>
<proteinExistence type="predicted"/>
<dbReference type="PANTHER" id="PTHR33053">
    <property type="entry name" value="PROTEIN, PUTATIVE-RELATED"/>
    <property type="match status" value="1"/>
</dbReference>
<comment type="caution">
    <text evidence="1">The sequence shown here is derived from an EMBL/GenBank/DDBJ whole genome shotgun (WGS) entry which is preliminary data.</text>
</comment>
<feature type="non-terminal residue" evidence="1">
    <location>
        <position position="1"/>
    </location>
</feature>
<keyword evidence="2" id="KW-1185">Reference proteome</keyword>
<name>A0A6G0VJP1_APHCR</name>
<dbReference type="EMBL" id="VUJU01015966">
    <property type="protein sequence ID" value="KAF0691427.1"/>
    <property type="molecule type" value="Genomic_DNA"/>
</dbReference>
<evidence type="ECO:0000313" key="1">
    <source>
        <dbReference type="EMBL" id="KAF0691427.1"/>
    </source>
</evidence>
<dbReference type="AlphaFoldDB" id="A0A6G0VJP1"/>
<accession>A0A6G0VJP1</accession>
<evidence type="ECO:0000313" key="2">
    <source>
        <dbReference type="Proteomes" id="UP000478052"/>
    </source>
</evidence>
<sequence>TILQTQALDNSNFHSVEPGNYYHFGLANGIQQHFPSSLQNNTSVIKIVAGIDSQPLFKSTAEEFLSILAYIRPHIIIDVLCCDAPAKSFILQTKGHAGFSSCSRCEHEGTYLLNRITFPYTSGNQPSKRTHQNYNSRSDEEYHIGNTSILVTIPYFDVVADFSMDYQHLVCLSIVRKMNYLWMKGPVSVRYPSLKIEEISKTLVGLRKNIPCGHYIDIVRKILDNFIKQFEILYGRHLLTHNVHGLNHICDDYIKFGPLDNCSTFSFENYMSTLKILIRKPDKPLIQVVKRCNEINLLKPQIQNETPADFHFSGSHEPTFTPLTENV</sequence>